<protein>
    <submittedName>
        <fullName evidence="1">Uncharacterized protein</fullName>
    </submittedName>
</protein>
<sequence length="274" mass="30183">MYLFPQQGASKNDIVFTTSGELLQVKVTKVTDGTISFVYPGETVVNEINPAKLEKIVFASGRTQNFGGNAGEVIIAKENQDDTSGFMEETPVVPTYEENKVSIVPLDFKRNGKYDKALANKATEYVIGLMSGKANTQGVQVLEMGKAIERLVDSGFSYGKLRQSSPEQLRDALGTEYILFVSIKEGEKNGNPESDLIAQEVSNNSTQLERTINIRLYGADSEVESFEMDFSENVFLNASTDNSSLLTSGKWKSSLRYLTEQLFTSNVFPDSDAN</sequence>
<keyword evidence="2" id="KW-1185">Reference proteome</keyword>
<reference evidence="1 2" key="1">
    <citation type="submission" date="2018-10" db="EMBL/GenBank/DDBJ databases">
        <title>Ulvibacterium marinum gen. nov., sp. nov., a novel marine bacterium of the family Flavobacteriaceae, isolated from a culture of the green alga Ulva prolifera.</title>
        <authorList>
            <person name="Zhang Z."/>
        </authorList>
    </citation>
    <scope>NUCLEOTIDE SEQUENCE [LARGE SCALE GENOMIC DNA]</scope>
    <source>
        <strain evidence="1 2">CCMM003</strain>
    </source>
</reference>
<evidence type="ECO:0000313" key="2">
    <source>
        <dbReference type="Proteomes" id="UP000276603"/>
    </source>
</evidence>
<dbReference type="EMBL" id="RBCJ01000002">
    <property type="protein sequence ID" value="RKN81641.1"/>
    <property type="molecule type" value="Genomic_DNA"/>
</dbReference>
<dbReference type="AlphaFoldDB" id="A0A3B0C9J6"/>
<proteinExistence type="predicted"/>
<dbReference type="Gene3D" id="3.40.50.10610">
    <property type="entry name" value="ABC-type transport auxiliary lipoprotein component"/>
    <property type="match status" value="1"/>
</dbReference>
<gene>
    <name evidence="1" type="ORF">D7Z94_12100</name>
</gene>
<comment type="caution">
    <text evidence="1">The sequence shown here is derived from an EMBL/GenBank/DDBJ whole genome shotgun (WGS) entry which is preliminary data.</text>
</comment>
<evidence type="ECO:0000313" key="1">
    <source>
        <dbReference type="EMBL" id="RKN81641.1"/>
    </source>
</evidence>
<name>A0A3B0C9J6_9FLAO</name>
<accession>A0A3B0C9J6</accession>
<dbReference type="Proteomes" id="UP000276603">
    <property type="component" value="Unassembled WGS sequence"/>
</dbReference>
<organism evidence="1 2">
    <name type="scientific">Ulvibacterium marinum</name>
    <dbReference type="NCBI Taxonomy" id="2419782"/>
    <lineage>
        <taxon>Bacteria</taxon>
        <taxon>Pseudomonadati</taxon>
        <taxon>Bacteroidota</taxon>
        <taxon>Flavobacteriia</taxon>
        <taxon>Flavobacteriales</taxon>
        <taxon>Flavobacteriaceae</taxon>
        <taxon>Ulvibacterium</taxon>
    </lineage>
</organism>